<proteinExistence type="inferred from homology"/>
<dbReference type="EMBL" id="LZMT01000017">
    <property type="protein sequence ID" value="OBX64355.1"/>
    <property type="molecule type" value="Genomic_DNA"/>
</dbReference>
<dbReference type="SUPFAM" id="SSF46785">
    <property type="entry name" value="Winged helix' DNA-binding domain"/>
    <property type="match status" value="2"/>
</dbReference>
<evidence type="ECO:0000259" key="2">
    <source>
        <dbReference type="Pfam" id="PF01051"/>
    </source>
</evidence>
<organism evidence="3">
    <name type="scientific">Faucicola osloensis</name>
    <name type="common">Moraxella osloensis</name>
    <dbReference type="NCBI Taxonomy" id="34062"/>
    <lineage>
        <taxon>Bacteria</taxon>
        <taxon>Pseudomonadati</taxon>
        <taxon>Pseudomonadota</taxon>
        <taxon>Gammaproteobacteria</taxon>
        <taxon>Moraxellales</taxon>
        <taxon>Moraxellaceae</taxon>
        <taxon>Faucicola</taxon>
    </lineage>
</organism>
<dbReference type="AlphaFoldDB" id="A0AA91FQK8"/>
<dbReference type="GO" id="GO:0003887">
    <property type="term" value="F:DNA-directed DNA polymerase activity"/>
    <property type="evidence" value="ECO:0007669"/>
    <property type="project" value="InterPro"/>
</dbReference>
<gene>
    <name evidence="3" type="ORF">A9299_10140</name>
</gene>
<reference evidence="3" key="1">
    <citation type="submission" date="2016-06" db="EMBL/GenBank/DDBJ databases">
        <title>Draft genome of Moraxella osloensis CCUG 67237.</title>
        <authorList>
            <person name="Salva-Serra F."/>
            <person name="Engstrom-Jakobsson H."/>
            <person name="Thorell K."/>
            <person name="Gonzales-Siles L."/>
            <person name="Karlsson R."/>
            <person name="Boulund F."/>
            <person name="Engstrand L."/>
            <person name="Kristiansson E."/>
            <person name="Moore E."/>
        </authorList>
    </citation>
    <scope>NUCLEOTIDE SEQUENCE [LARGE SCALE GENOMIC DNA]</scope>
    <source>
        <strain evidence="3">CCUG 67237</strain>
    </source>
</reference>
<dbReference type="Pfam" id="PF01051">
    <property type="entry name" value="Rep3_N"/>
    <property type="match status" value="1"/>
</dbReference>
<evidence type="ECO:0000313" key="3">
    <source>
        <dbReference type="EMBL" id="OBX64355.1"/>
    </source>
</evidence>
<dbReference type="Gene3D" id="1.10.10.10">
    <property type="entry name" value="Winged helix-like DNA-binding domain superfamily/Winged helix DNA-binding domain"/>
    <property type="match status" value="2"/>
</dbReference>
<dbReference type="Pfam" id="PF21205">
    <property type="entry name" value="Rep3_C"/>
    <property type="match status" value="1"/>
</dbReference>
<dbReference type="InterPro" id="IPR036390">
    <property type="entry name" value="WH_DNA-bd_sf"/>
</dbReference>
<accession>A0AA91FQK8</accession>
<feature type="domain" description="Initiator Rep protein WH1" evidence="2">
    <location>
        <begin position="19"/>
        <end position="168"/>
    </location>
</feature>
<comment type="similarity">
    <text evidence="1">Belongs to the initiator RepB protein family.</text>
</comment>
<sequence length="342" mass="39482">MTTDLMADPLKKNRDTDLVVQTNKFINAIHCLTLSELRILELIVVEARENNIVLTPEAPLSIDVKLYAERYNLTWEGAYQAMIGACETFKSKSWKIKIPNKKIPMTSNYLQDFLPIYEEGRFEITLTRMLIAEIAYLDGKITPYTSYYLKQSSRLTSVYAVRLFQILSTWRDTLADTKKFTPVYTVEDLRDKFGIENNKYPLVANFKKKTIDIAVSQINENTDLTITYEVVKHGKTIKGFKFLLKTKKTLEHEGKIFETIEKIEITSDKQLKLIAKKLSEDPSLTGNWKVHSYAEAQAIIERDLKANKNLKIYLPLLKKHDFASVIKTERIEVTPKSETPKQ</sequence>
<dbReference type="GO" id="GO:0006270">
    <property type="term" value="P:DNA replication initiation"/>
    <property type="evidence" value="ECO:0007669"/>
    <property type="project" value="InterPro"/>
</dbReference>
<name>A0AA91FQK8_FAUOS</name>
<evidence type="ECO:0000256" key="1">
    <source>
        <dbReference type="ARBA" id="ARBA00038283"/>
    </source>
</evidence>
<dbReference type="InterPro" id="IPR000525">
    <property type="entry name" value="Initiator_Rep_WH1"/>
</dbReference>
<protein>
    <recommendedName>
        <fullName evidence="2">Initiator Rep protein WH1 domain-containing protein</fullName>
    </recommendedName>
</protein>
<dbReference type="InterPro" id="IPR036388">
    <property type="entry name" value="WH-like_DNA-bd_sf"/>
</dbReference>
<comment type="caution">
    <text evidence="3">The sequence shown here is derived from an EMBL/GenBank/DDBJ whole genome shotgun (WGS) entry which is preliminary data.</text>
</comment>